<keyword evidence="3" id="KW-1185">Reference proteome</keyword>
<evidence type="ECO:0000313" key="4">
    <source>
        <dbReference type="RefSeq" id="XP_026669098.1"/>
    </source>
</evidence>
<protein>
    <submittedName>
        <fullName evidence="4">Uncharacterized protein LOC113464289</fullName>
    </submittedName>
</protein>
<name>A0AAJ7WAK0_9HYME</name>
<dbReference type="KEGG" id="ccal:113464289"/>
<dbReference type="InterPro" id="IPR048365">
    <property type="entry name" value="TNP-like_RNaseH_N"/>
</dbReference>
<dbReference type="AlphaFoldDB" id="A0AAJ7WAK0"/>
<accession>A0AAJ7WAK0</accession>
<organism evidence="3 4">
    <name type="scientific">Ceratina calcarata</name>
    <dbReference type="NCBI Taxonomy" id="156304"/>
    <lineage>
        <taxon>Eukaryota</taxon>
        <taxon>Metazoa</taxon>
        <taxon>Ecdysozoa</taxon>
        <taxon>Arthropoda</taxon>
        <taxon>Hexapoda</taxon>
        <taxon>Insecta</taxon>
        <taxon>Pterygota</taxon>
        <taxon>Neoptera</taxon>
        <taxon>Endopterygota</taxon>
        <taxon>Hymenoptera</taxon>
        <taxon>Apocrita</taxon>
        <taxon>Aculeata</taxon>
        <taxon>Apoidea</taxon>
        <taxon>Anthophila</taxon>
        <taxon>Apidae</taxon>
        <taxon>Ceratina</taxon>
        <taxon>Zadontomerus</taxon>
    </lineage>
</organism>
<dbReference type="Pfam" id="PF21787">
    <property type="entry name" value="TNP-like_RNaseH_N"/>
    <property type="match status" value="1"/>
</dbReference>
<dbReference type="RefSeq" id="XP_026669098.1">
    <property type="nucleotide sequence ID" value="XM_026813297.1"/>
</dbReference>
<evidence type="ECO:0000313" key="3">
    <source>
        <dbReference type="Proteomes" id="UP000694925"/>
    </source>
</evidence>
<reference evidence="4" key="1">
    <citation type="submission" date="2025-08" db="UniProtKB">
        <authorList>
            <consortium name="RefSeq"/>
        </authorList>
    </citation>
    <scope>IDENTIFICATION</scope>
    <source>
        <tissue evidence="4">Whole body</tissue>
    </source>
</reference>
<proteinExistence type="predicted"/>
<gene>
    <name evidence="4" type="primary">LOC113464289</name>
</gene>
<dbReference type="GeneID" id="113464289"/>
<sequence length="224" mass="25988">MIFYNSASTYSKLRKSDCHLPAESTVRRLISVYNLETGFSDDVFHEIKRHLSELSVQERLCALKWDEMSIKAWEEYSAYLDRIERHIDLGHLGRCDEKARYVFAFCVDSINAENRWKQIVAYFLPGTGGMKCEEIINLLKVCSHLKECGVMTIEWEREKHSMPMNGEHGGQQQTELQGVPGLSREAMAAAKEETEEQQQRTQQQTRMDESAKMSKINLRVINKY</sequence>
<feature type="domain" description="Transposable element P transposase-like RNase H" evidence="2">
    <location>
        <begin position="36"/>
        <end position="151"/>
    </location>
</feature>
<dbReference type="Proteomes" id="UP000694925">
    <property type="component" value="Unplaced"/>
</dbReference>
<evidence type="ECO:0000256" key="1">
    <source>
        <dbReference type="SAM" id="MobiDB-lite"/>
    </source>
</evidence>
<feature type="region of interest" description="Disordered" evidence="1">
    <location>
        <begin position="161"/>
        <end position="216"/>
    </location>
</feature>
<evidence type="ECO:0000259" key="2">
    <source>
        <dbReference type="Pfam" id="PF21787"/>
    </source>
</evidence>